<proteinExistence type="predicted"/>
<dbReference type="Proteomes" id="UP000045706">
    <property type="component" value="Unassembled WGS sequence"/>
</dbReference>
<organism evidence="1 2">
    <name type="scientific">Verticillium longisporum</name>
    <name type="common">Verticillium dahliae var. longisporum</name>
    <dbReference type="NCBI Taxonomy" id="100787"/>
    <lineage>
        <taxon>Eukaryota</taxon>
        <taxon>Fungi</taxon>
        <taxon>Dikarya</taxon>
        <taxon>Ascomycota</taxon>
        <taxon>Pezizomycotina</taxon>
        <taxon>Sordariomycetes</taxon>
        <taxon>Hypocreomycetidae</taxon>
        <taxon>Glomerellales</taxon>
        <taxon>Plectosphaerellaceae</taxon>
        <taxon>Verticillium</taxon>
    </lineage>
</organism>
<dbReference type="EMBL" id="CVQI01007309">
    <property type="protein sequence ID" value="CRK16798.1"/>
    <property type="molecule type" value="Genomic_DNA"/>
</dbReference>
<dbReference type="AlphaFoldDB" id="A0A0G4L4D9"/>
<feature type="non-terminal residue" evidence="1">
    <location>
        <position position="16"/>
    </location>
</feature>
<sequence length="16" mass="1897">MVRLTGEELGKCYLRE</sequence>
<reference evidence="2" key="1">
    <citation type="submission" date="2015-05" db="EMBL/GenBank/DDBJ databases">
        <authorList>
            <person name="Fogelqvist Johan"/>
        </authorList>
    </citation>
    <scope>NUCLEOTIDE SEQUENCE [LARGE SCALE GENOMIC DNA]</scope>
</reference>
<name>A0A0G4L4D9_VERLO</name>
<gene>
    <name evidence="1" type="ORF">BN1723_021039</name>
</gene>
<protein>
    <submittedName>
        <fullName evidence="1">Uncharacterized protein</fullName>
    </submittedName>
</protein>
<evidence type="ECO:0000313" key="2">
    <source>
        <dbReference type="Proteomes" id="UP000045706"/>
    </source>
</evidence>
<evidence type="ECO:0000313" key="1">
    <source>
        <dbReference type="EMBL" id="CRK16798.1"/>
    </source>
</evidence>
<accession>A0A0G4L4D9</accession>